<accession>A0ACC0X8F9</accession>
<sequence length="93" mass="10623">MQEFEEGDQVLVHLRQERFPKGTYHKLKSKKFGLCKVLRKISSNAYLVELPPKIQISLVFNLSNLFPFYGFDGVPSSIEAQIQQLLVAKADVI</sequence>
<evidence type="ECO:0000313" key="1">
    <source>
        <dbReference type="EMBL" id="KAJ0010946.1"/>
    </source>
</evidence>
<comment type="caution">
    <text evidence="1">The sequence shown here is derived from an EMBL/GenBank/DDBJ whole genome shotgun (WGS) entry which is preliminary data.</text>
</comment>
<dbReference type="Proteomes" id="UP001163603">
    <property type="component" value="Chromosome 14"/>
</dbReference>
<reference evidence="2" key="1">
    <citation type="journal article" date="2023" name="G3 (Bethesda)">
        <title>Genome assembly and association tests identify interacting loci associated with vigor, precocity, and sex in interspecific pistachio rootstocks.</title>
        <authorList>
            <person name="Palmer W."/>
            <person name="Jacygrad E."/>
            <person name="Sagayaradj S."/>
            <person name="Cavanaugh K."/>
            <person name="Han R."/>
            <person name="Bertier L."/>
            <person name="Beede B."/>
            <person name="Kafkas S."/>
            <person name="Golino D."/>
            <person name="Preece J."/>
            <person name="Michelmore R."/>
        </authorList>
    </citation>
    <scope>NUCLEOTIDE SEQUENCE [LARGE SCALE GENOMIC DNA]</scope>
</reference>
<gene>
    <name evidence="1" type="ORF">Pint_32912</name>
</gene>
<name>A0ACC0X8F9_9ROSI</name>
<proteinExistence type="predicted"/>
<keyword evidence="2" id="KW-1185">Reference proteome</keyword>
<protein>
    <submittedName>
        <fullName evidence="1">Uncharacterized protein</fullName>
    </submittedName>
</protein>
<evidence type="ECO:0000313" key="2">
    <source>
        <dbReference type="Proteomes" id="UP001163603"/>
    </source>
</evidence>
<organism evidence="1 2">
    <name type="scientific">Pistacia integerrima</name>
    <dbReference type="NCBI Taxonomy" id="434235"/>
    <lineage>
        <taxon>Eukaryota</taxon>
        <taxon>Viridiplantae</taxon>
        <taxon>Streptophyta</taxon>
        <taxon>Embryophyta</taxon>
        <taxon>Tracheophyta</taxon>
        <taxon>Spermatophyta</taxon>
        <taxon>Magnoliopsida</taxon>
        <taxon>eudicotyledons</taxon>
        <taxon>Gunneridae</taxon>
        <taxon>Pentapetalae</taxon>
        <taxon>rosids</taxon>
        <taxon>malvids</taxon>
        <taxon>Sapindales</taxon>
        <taxon>Anacardiaceae</taxon>
        <taxon>Pistacia</taxon>
    </lineage>
</organism>
<dbReference type="EMBL" id="CM047749">
    <property type="protein sequence ID" value="KAJ0010946.1"/>
    <property type="molecule type" value="Genomic_DNA"/>
</dbReference>